<keyword evidence="2" id="KW-0812">Transmembrane</keyword>
<evidence type="ECO:0000256" key="2">
    <source>
        <dbReference type="SAM" id="Phobius"/>
    </source>
</evidence>
<accession>A0ABR3CIC7</accession>
<keyword evidence="2" id="KW-0472">Membrane</keyword>
<gene>
    <name evidence="3" type="ORF">SLS55_004046</name>
</gene>
<reference evidence="3 4" key="1">
    <citation type="submission" date="2024-02" db="EMBL/GenBank/DDBJ databases">
        <title>De novo assembly and annotation of 12 fungi associated with fruit tree decline syndrome in Ontario, Canada.</title>
        <authorList>
            <person name="Sulman M."/>
            <person name="Ellouze W."/>
            <person name="Ilyukhin E."/>
        </authorList>
    </citation>
    <scope>NUCLEOTIDE SEQUENCE [LARGE SCALE GENOMIC DNA]</scope>
    <source>
        <strain evidence="3 4">FDS-637</strain>
    </source>
</reference>
<organism evidence="3 4">
    <name type="scientific">Diplodia seriata</name>
    <dbReference type="NCBI Taxonomy" id="420778"/>
    <lineage>
        <taxon>Eukaryota</taxon>
        <taxon>Fungi</taxon>
        <taxon>Dikarya</taxon>
        <taxon>Ascomycota</taxon>
        <taxon>Pezizomycotina</taxon>
        <taxon>Dothideomycetes</taxon>
        <taxon>Dothideomycetes incertae sedis</taxon>
        <taxon>Botryosphaeriales</taxon>
        <taxon>Botryosphaeriaceae</taxon>
        <taxon>Diplodia</taxon>
    </lineage>
</organism>
<evidence type="ECO:0000313" key="4">
    <source>
        <dbReference type="Proteomes" id="UP001430584"/>
    </source>
</evidence>
<keyword evidence="4" id="KW-1185">Reference proteome</keyword>
<dbReference type="Proteomes" id="UP001430584">
    <property type="component" value="Unassembled WGS sequence"/>
</dbReference>
<dbReference type="GeneID" id="92008131"/>
<name>A0ABR3CIC7_9PEZI</name>
<comment type="caution">
    <text evidence="3">The sequence shown here is derived from an EMBL/GenBank/DDBJ whole genome shotgun (WGS) entry which is preliminary data.</text>
</comment>
<feature type="region of interest" description="Disordered" evidence="1">
    <location>
        <begin position="56"/>
        <end position="75"/>
    </location>
</feature>
<evidence type="ECO:0000256" key="1">
    <source>
        <dbReference type="SAM" id="MobiDB-lite"/>
    </source>
</evidence>
<sequence>MSSTTSDAQQSHFSATETLMSHQGLHPFDGLINQALPADSWLDFVRLLWAPFSETPGTSKEKAPVTTTTTRTTRKQSILSAASGNKSDDDLIARERFFEYYRDQCAHALRDGGTHVSVRTHRDILDVACLIKNPRNTRKDVARKLRSPYDDDDDDDISESSSCIAPDTLVTPKKHYDYLPDVDEESVQGSIDLVARLLTMINFGGLDVGLGPRGRLEWIHGSLSYSCKQYFNQTPTLSMKCVQLEKVFNARNLQRFTGTQIEWTDNLADHLRMCEFDKKIRLFHHVTFLENHKGSVTTTIPHHSALGADFGSGILHHGLIKETLKTIDLLFPSSDPKVRIWYEKHRREHGLDPMAAKHGSLRAEDRIIDNFYYWKDRLCILKTEFDEGTPKTFRQWWYDRRSGPQWYTFWIAIVVLVLTVFFGLIQSLEGAMQVYKAFQPDDS</sequence>
<protein>
    <submittedName>
        <fullName evidence="3">Uncharacterized protein</fullName>
    </submittedName>
</protein>
<keyword evidence="2" id="KW-1133">Transmembrane helix</keyword>
<dbReference type="EMBL" id="JAJVCZ030000004">
    <property type="protein sequence ID" value="KAL0260360.1"/>
    <property type="molecule type" value="Genomic_DNA"/>
</dbReference>
<proteinExistence type="predicted"/>
<feature type="transmembrane region" description="Helical" evidence="2">
    <location>
        <begin position="406"/>
        <end position="425"/>
    </location>
</feature>
<evidence type="ECO:0000313" key="3">
    <source>
        <dbReference type="EMBL" id="KAL0260360.1"/>
    </source>
</evidence>
<dbReference type="RefSeq" id="XP_066633389.1">
    <property type="nucleotide sequence ID" value="XM_066775508.1"/>
</dbReference>